<keyword evidence="3" id="KW-0813">Transport</keyword>
<evidence type="ECO:0000256" key="2">
    <source>
        <dbReference type="ARBA" id="ARBA00010290"/>
    </source>
</evidence>
<accession>A7RP62</accession>
<feature type="binding site" evidence="12">
    <location>
        <position position="17"/>
    </location>
    <ligand>
        <name>Mg(2+)</name>
        <dbReference type="ChEBI" id="CHEBI:18420"/>
    </ligand>
</feature>
<keyword evidence="14" id="KW-1185">Reference proteome</keyword>
<keyword evidence="10" id="KW-0449">Lipoprotein</keyword>
<keyword evidence="12" id="KW-0479">Metal-binding</keyword>
<feature type="binding site" evidence="11">
    <location>
        <begin position="102"/>
        <end position="105"/>
    </location>
    <ligand>
        <name>GTP</name>
        <dbReference type="ChEBI" id="CHEBI:37565"/>
    </ligand>
</feature>
<dbReference type="STRING" id="45351.A7RP62"/>
<evidence type="ECO:0000313" key="14">
    <source>
        <dbReference type="Proteomes" id="UP000001593"/>
    </source>
</evidence>
<dbReference type="PROSITE" id="PS51417">
    <property type="entry name" value="ARF"/>
    <property type="match status" value="1"/>
</dbReference>
<feature type="binding site" evidence="11">
    <location>
        <begin position="10"/>
        <end position="17"/>
    </location>
    <ligand>
        <name>GTP</name>
        <dbReference type="ChEBI" id="CHEBI:37565"/>
    </ligand>
</feature>
<dbReference type="SUPFAM" id="SSF52540">
    <property type="entry name" value="P-loop containing nucleoside triphosphate hydrolases"/>
    <property type="match status" value="1"/>
</dbReference>
<dbReference type="Pfam" id="PF00025">
    <property type="entry name" value="Arf"/>
    <property type="match status" value="1"/>
</dbReference>
<dbReference type="PhylomeDB" id="A7RP62"/>
<dbReference type="GO" id="GO:0005525">
    <property type="term" value="F:GTP binding"/>
    <property type="evidence" value="ECO:0000318"/>
    <property type="project" value="GO_Central"/>
</dbReference>
<evidence type="ECO:0000256" key="1">
    <source>
        <dbReference type="ARBA" id="ARBA00004555"/>
    </source>
</evidence>
<dbReference type="GO" id="GO:0006886">
    <property type="term" value="P:intracellular protein transport"/>
    <property type="evidence" value="ECO:0000318"/>
    <property type="project" value="GO_Central"/>
</dbReference>
<dbReference type="GO" id="GO:0003924">
    <property type="term" value="F:GTPase activity"/>
    <property type="evidence" value="ECO:0007669"/>
    <property type="project" value="InterPro"/>
</dbReference>
<dbReference type="OMA" id="HIESCCA"/>
<sequence>RHESTILMLGLDAAGKTTILYKFMRPNNSTTTESMQPAKNVHFAVWDIGGQPNLRKHYFTDDKSGLIYVVDSTDIQRLNEAQLLGILQEKVMVDVPVVVVANKQDLPNVLKAGDIAEHLGLLKLKRNPLHVQEAFASNGDGLCEGMD</sequence>
<dbReference type="GO" id="GO:0005737">
    <property type="term" value="C:cytoplasm"/>
    <property type="evidence" value="ECO:0000318"/>
    <property type="project" value="GO_Central"/>
</dbReference>
<evidence type="ECO:0000256" key="9">
    <source>
        <dbReference type="ARBA" id="ARBA00023134"/>
    </source>
</evidence>
<dbReference type="InterPro" id="IPR024156">
    <property type="entry name" value="Small_GTPase_ARF"/>
</dbReference>
<feature type="non-terminal residue" evidence="13">
    <location>
        <position position="147"/>
    </location>
</feature>
<dbReference type="GO" id="GO:0016192">
    <property type="term" value="P:vesicle-mediated transport"/>
    <property type="evidence" value="ECO:0000318"/>
    <property type="project" value="GO_Central"/>
</dbReference>
<dbReference type="InterPro" id="IPR006689">
    <property type="entry name" value="Small_GTPase_ARF/SAR"/>
</dbReference>
<proteinExistence type="inferred from homology"/>
<evidence type="ECO:0000256" key="7">
    <source>
        <dbReference type="ARBA" id="ARBA00022927"/>
    </source>
</evidence>
<evidence type="ECO:0000256" key="4">
    <source>
        <dbReference type="ARBA" id="ARBA00022707"/>
    </source>
</evidence>
<dbReference type="SMART" id="SM00178">
    <property type="entry name" value="SAR"/>
    <property type="match status" value="1"/>
</dbReference>
<dbReference type="GO" id="GO:0046872">
    <property type="term" value="F:metal ion binding"/>
    <property type="evidence" value="ECO:0007669"/>
    <property type="project" value="UniProtKB-KW"/>
</dbReference>
<feature type="binding site" evidence="11">
    <location>
        <position position="50"/>
    </location>
    <ligand>
        <name>GTP</name>
        <dbReference type="ChEBI" id="CHEBI:37565"/>
    </ligand>
</feature>
<feature type="binding site" evidence="12">
    <location>
        <position position="30"/>
    </location>
    <ligand>
        <name>Mg(2+)</name>
        <dbReference type="ChEBI" id="CHEBI:18420"/>
    </ligand>
</feature>
<dbReference type="PRINTS" id="PR00449">
    <property type="entry name" value="RASTRNSFRMNG"/>
</dbReference>
<keyword evidence="9 11" id="KW-0342">GTP-binding</keyword>
<evidence type="ECO:0000256" key="10">
    <source>
        <dbReference type="ARBA" id="ARBA00023288"/>
    </source>
</evidence>
<dbReference type="HOGENOM" id="CLU_040729_9_3_1"/>
<dbReference type="GO" id="GO:0005794">
    <property type="term" value="C:Golgi apparatus"/>
    <property type="evidence" value="ECO:0007669"/>
    <property type="project" value="UniProtKB-SubCell"/>
</dbReference>
<comment type="subcellular location">
    <subcellularLocation>
        <location evidence="1">Golgi apparatus</location>
    </subcellularLocation>
</comment>
<dbReference type="EMBL" id="DS469524">
    <property type="protein sequence ID" value="EDO46803.1"/>
    <property type="molecule type" value="Genomic_DNA"/>
</dbReference>
<reference evidence="13 14" key="1">
    <citation type="journal article" date="2007" name="Science">
        <title>Sea anemone genome reveals ancestral eumetazoan gene repertoire and genomic organization.</title>
        <authorList>
            <person name="Putnam N.H."/>
            <person name="Srivastava M."/>
            <person name="Hellsten U."/>
            <person name="Dirks B."/>
            <person name="Chapman J."/>
            <person name="Salamov A."/>
            <person name="Terry A."/>
            <person name="Shapiro H."/>
            <person name="Lindquist E."/>
            <person name="Kapitonov V.V."/>
            <person name="Jurka J."/>
            <person name="Genikhovich G."/>
            <person name="Grigoriev I.V."/>
            <person name="Lucas S.M."/>
            <person name="Steele R.E."/>
            <person name="Finnerty J.R."/>
            <person name="Technau U."/>
            <person name="Martindale M.Q."/>
            <person name="Rokhsar D.S."/>
        </authorList>
    </citation>
    <scope>NUCLEOTIDE SEQUENCE [LARGE SCALE GENOMIC DNA]</scope>
    <source>
        <strain evidence="14">CH2 X CH6</strain>
    </source>
</reference>
<dbReference type="Proteomes" id="UP000001593">
    <property type="component" value="Unassembled WGS sequence"/>
</dbReference>
<evidence type="ECO:0000313" key="13">
    <source>
        <dbReference type="EMBL" id="EDO46803.1"/>
    </source>
</evidence>
<evidence type="ECO:0000256" key="12">
    <source>
        <dbReference type="PIRSR" id="PIRSR606689-2"/>
    </source>
</evidence>
<dbReference type="InParanoid" id="A7RP62"/>
<protein>
    <recommendedName>
        <fullName evidence="15">ADP-ribosylation factor</fullName>
    </recommendedName>
</protein>
<evidence type="ECO:0000256" key="6">
    <source>
        <dbReference type="ARBA" id="ARBA00022892"/>
    </source>
</evidence>
<evidence type="ECO:0000256" key="3">
    <source>
        <dbReference type="ARBA" id="ARBA00022448"/>
    </source>
</evidence>
<organism evidence="13 14">
    <name type="scientific">Nematostella vectensis</name>
    <name type="common">Starlet sea anemone</name>
    <dbReference type="NCBI Taxonomy" id="45351"/>
    <lineage>
        <taxon>Eukaryota</taxon>
        <taxon>Metazoa</taxon>
        <taxon>Cnidaria</taxon>
        <taxon>Anthozoa</taxon>
        <taxon>Hexacorallia</taxon>
        <taxon>Actiniaria</taxon>
        <taxon>Edwardsiidae</taxon>
        <taxon>Nematostella</taxon>
    </lineage>
</organism>
<gene>
    <name evidence="13" type="ORF">NEMVEDRAFT_v1g88442</name>
</gene>
<keyword evidence="12" id="KW-0460">Magnesium</keyword>
<keyword evidence="8" id="KW-0333">Golgi apparatus</keyword>
<dbReference type="Gene3D" id="3.40.50.300">
    <property type="entry name" value="P-loop containing nucleotide triphosphate hydrolases"/>
    <property type="match status" value="1"/>
</dbReference>
<comment type="similarity">
    <text evidence="2">Belongs to the small GTPase superfamily. Arf family.</text>
</comment>
<dbReference type="InterPro" id="IPR027417">
    <property type="entry name" value="P-loop_NTPase"/>
</dbReference>
<evidence type="ECO:0000256" key="8">
    <source>
        <dbReference type="ARBA" id="ARBA00023034"/>
    </source>
</evidence>
<dbReference type="PANTHER" id="PTHR11711">
    <property type="entry name" value="ADP RIBOSYLATION FACTOR-RELATED"/>
    <property type="match status" value="1"/>
</dbReference>
<keyword evidence="7" id="KW-0653">Protein transport</keyword>
<dbReference type="SMART" id="SM00177">
    <property type="entry name" value="ARF"/>
    <property type="match status" value="1"/>
</dbReference>
<dbReference type="NCBIfam" id="TIGR00231">
    <property type="entry name" value="small_GTP"/>
    <property type="match status" value="1"/>
</dbReference>
<keyword evidence="6" id="KW-0931">ER-Golgi transport</keyword>
<evidence type="ECO:0000256" key="11">
    <source>
        <dbReference type="PIRSR" id="PIRSR606689-1"/>
    </source>
</evidence>
<dbReference type="AlphaFoldDB" id="A7RP62"/>
<dbReference type="GO" id="GO:0005886">
    <property type="term" value="C:plasma membrane"/>
    <property type="evidence" value="ECO:0000318"/>
    <property type="project" value="GO_Central"/>
</dbReference>
<dbReference type="InterPro" id="IPR005225">
    <property type="entry name" value="Small_GTP-bd"/>
</dbReference>
<keyword evidence="5 11" id="KW-0547">Nucleotide-binding</keyword>
<dbReference type="KEGG" id="nve:5518944"/>
<evidence type="ECO:0000256" key="5">
    <source>
        <dbReference type="ARBA" id="ARBA00022741"/>
    </source>
</evidence>
<keyword evidence="4" id="KW-0519">Myristate</keyword>
<name>A7RP62_NEMVE</name>
<dbReference type="FunFam" id="3.40.50.300:FF:003500">
    <property type="entry name" value="ADP-ribosylation factor 1"/>
    <property type="match status" value="1"/>
</dbReference>
<feature type="non-terminal residue" evidence="13">
    <location>
        <position position="1"/>
    </location>
</feature>
<dbReference type="eggNOG" id="KOG0070">
    <property type="taxonomic scope" value="Eukaryota"/>
</dbReference>
<evidence type="ECO:0008006" key="15">
    <source>
        <dbReference type="Google" id="ProtNLM"/>
    </source>
</evidence>